<evidence type="ECO:0008006" key="2">
    <source>
        <dbReference type="Google" id="ProtNLM"/>
    </source>
</evidence>
<comment type="caution">
    <text evidence="1">The sequence shown here is derived from an EMBL/GenBank/DDBJ whole genome shotgun (WGS) entry which is preliminary data.</text>
</comment>
<gene>
    <name evidence="1" type="ORF">ACD_4C00236G0003</name>
</gene>
<accession>K2F693</accession>
<organism evidence="1">
    <name type="scientific">uncultured bacterium</name>
    <name type="common">gcode 4</name>
    <dbReference type="NCBI Taxonomy" id="1234023"/>
    <lineage>
        <taxon>Bacteria</taxon>
        <taxon>environmental samples</taxon>
    </lineage>
</organism>
<name>K2F693_9BACT</name>
<proteinExistence type="predicted"/>
<reference evidence="1" key="1">
    <citation type="journal article" date="2012" name="Science">
        <title>Fermentation, hydrogen, and sulfur metabolism in multiple uncultivated bacterial phyla.</title>
        <authorList>
            <person name="Wrighton K.C."/>
            <person name="Thomas B.C."/>
            <person name="Sharon I."/>
            <person name="Miller C.S."/>
            <person name="Castelle C.J."/>
            <person name="VerBerkmoes N.C."/>
            <person name="Wilkins M.J."/>
            <person name="Hettich R.L."/>
            <person name="Lipton M.S."/>
            <person name="Williams K.H."/>
            <person name="Long P.E."/>
            <person name="Banfield J.F."/>
        </authorList>
    </citation>
    <scope>NUCLEOTIDE SEQUENCE [LARGE SCALE GENOMIC DNA]</scope>
</reference>
<dbReference type="AlphaFoldDB" id="K2F693"/>
<sequence>MQEKIIETKICRYCKSNFDITDLDMDFYDKISPIFSWVKYEIPSPTLCPDCRQQRRLSFRNENKVYKNKCKLCNKDMISMFSSDKSNCVYCKDCWYSDKWNALNYGIDFNFNKSFFEQFNWILKSIPVFAVSVEDMENSDYSNNASYLKNCYLCFNWWQGENCFYCIGFENNSNCVDCLHTSKSENCYECTNCVWCHSIFHSQDCTDCANSYFLKNCIWCNDCIWSVNLLNKKYHINNTEFSKEEYFKLKDVTLDKLHIEGISLSKNTIYKCSNIINSDNSEWNNIFNSNNVRSSFDILEWEDVKYSTELRNGSNKVMDIHLFWWNLELSYESCIVWTNASRILFSCECYNNVSDILYSYSCISNNKNLFWCIWLRNSQ</sequence>
<protein>
    <recommendedName>
        <fullName evidence="2">Zinc-binding domain-containing protein</fullName>
    </recommendedName>
</protein>
<feature type="non-terminal residue" evidence="1">
    <location>
        <position position="379"/>
    </location>
</feature>
<dbReference type="EMBL" id="AMFJ01000752">
    <property type="protein sequence ID" value="EKE26591.1"/>
    <property type="molecule type" value="Genomic_DNA"/>
</dbReference>
<evidence type="ECO:0000313" key="1">
    <source>
        <dbReference type="EMBL" id="EKE26591.1"/>
    </source>
</evidence>